<feature type="domain" description="C2H2-type" evidence="11">
    <location>
        <begin position="299"/>
        <end position="326"/>
    </location>
</feature>
<feature type="domain" description="C2H2-type" evidence="11">
    <location>
        <begin position="239"/>
        <end position="268"/>
    </location>
</feature>
<keyword evidence="4 9" id="KW-0863">Zinc-finger</keyword>
<feature type="compositionally biased region" description="Low complexity" evidence="10">
    <location>
        <begin position="195"/>
        <end position="231"/>
    </location>
</feature>
<evidence type="ECO:0000259" key="11">
    <source>
        <dbReference type="PROSITE" id="PS50157"/>
    </source>
</evidence>
<evidence type="ECO:0000256" key="6">
    <source>
        <dbReference type="ARBA" id="ARBA00023015"/>
    </source>
</evidence>
<evidence type="ECO:0000256" key="2">
    <source>
        <dbReference type="ARBA" id="ARBA00022723"/>
    </source>
</evidence>
<evidence type="ECO:0000256" key="4">
    <source>
        <dbReference type="ARBA" id="ARBA00022771"/>
    </source>
</evidence>
<comment type="caution">
    <text evidence="12">The sequence shown here is derived from an EMBL/GenBank/DDBJ whole genome shotgun (WGS) entry which is preliminary data.</text>
</comment>
<keyword evidence="3" id="KW-0677">Repeat</keyword>
<evidence type="ECO:0000256" key="8">
    <source>
        <dbReference type="ARBA" id="ARBA00023242"/>
    </source>
</evidence>
<dbReference type="GO" id="GO:0000978">
    <property type="term" value="F:RNA polymerase II cis-regulatory region sequence-specific DNA binding"/>
    <property type="evidence" value="ECO:0007669"/>
    <property type="project" value="TreeGrafter"/>
</dbReference>
<dbReference type="SMART" id="SM00355">
    <property type="entry name" value="ZnF_C2H2"/>
    <property type="match status" value="4"/>
</dbReference>
<keyword evidence="6" id="KW-0805">Transcription regulation</keyword>
<protein>
    <recommendedName>
        <fullName evidence="11">C2H2-type domain-containing protein</fullName>
    </recommendedName>
</protein>
<evidence type="ECO:0000256" key="5">
    <source>
        <dbReference type="ARBA" id="ARBA00022833"/>
    </source>
</evidence>
<evidence type="ECO:0000256" key="1">
    <source>
        <dbReference type="ARBA" id="ARBA00004123"/>
    </source>
</evidence>
<dbReference type="Proteomes" id="UP000813444">
    <property type="component" value="Unassembled WGS sequence"/>
</dbReference>
<dbReference type="PANTHER" id="PTHR23235">
    <property type="entry name" value="KRUEPPEL-LIKE TRANSCRIPTION FACTOR"/>
    <property type="match status" value="1"/>
</dbReference>
<dbReference type="GO" id="GO:0005634">
    <property type="term" value="C:nucleus"/>
    <property type="evidence" value="ECO:0007669"/>
    <property type="project" value="UniProtKB-SubCell"/>
</dbReference>
<feature type="compositionally biased region" description="Polar residues" evidence="10">
    <location>
        <begin position="417"/>
        <end position="435"/>
    </location>
</feature>
<dbReference type="FunFam" id="3.30.160.60:FF:001289">
    <property type="entry name" value="Zinc finger protein 574"/>
    <property type="match status" value="1"/>
</dbReference>
<evidence type="ECO:0000313" key="13">
    <source>
        <dbReference type="Proteomes" id="UP000813444"/>
    </source>
</evidence>
<dbReference type="Pfam" id="PF00096">
    <property type="entry name" value="zf-C2H2"/>
    <property type="match status" value="3"/>
</dbReference>
<dbReference type="GO" id="GO:0008270">
    <property type="term" value="F:zinc ion binding"/>
    <property type="evidence" value="ECO:0007669"/>
    <property type="project" value="UniProtKB-KW"/>
</dbReference>
<feature type="domain" description="C2H2-type" evidence="11">
    <location>
        <begin position="327"/>
        <end position="357"/>
    </location>
</feature>
<reference evidence="12" key="1">
    <citation type="journal article" date="2021" name="Nat. Commun.">
        <title>Genetic determinants of endophytism in the Arabidopsis root mycobiome.</title>
        <authorList>
            <person name="Mesny F."/>
            <person name="Miyauchi S."/>
            <person name="Thiergart T."/>
            <person name="Pickel B."/>
            <person name="Atanasova L."/>
            <person name="Karlsson M."/>
            <person name="Huettel B."/>
            <person name="Barry K.W."/>
            <person name="Haridas S."/>
            <person name="Chen C."/>
            <person name="Bauer D."/>
            <person name="Andreopoulos W."/>
            <person name="Pangilinan J."/>
            <person name="LaButti K."/>
            <person name="Riley R."/>
            <person name="Lipzen A."/>
            <person name="Clum A."/>
            <person name="Drula E."/>
            <person name="Henrissat B."/>
            <person name="Kohler A."/>
            <person name="Grigoriev I.V."/>
            <person name="Martin F.M."/>
            <person name="Hacquard S."/>
        </authorList>
    </citation>
    <scope>NUCLEOTIDE SEQUENCE</scope>
    <source>
        <strain evidence="12">MPI-CAGE-CH-0235</strain>
    </source>
</reference>
<dbReference type="PROSITE" id="PS00028">
    <property type="entry name" value="ZINC_FINGER_C2H2_1"/>
    <property type="match status" value="4"/>
</dbReference>
<gene>
    <name evidence="12" type="ORF">B0I35DRAFT_479040</name>
</gene>
<dbReference type="PROSITE" id="PS50157">
    <property type="entry name" value="ZINC_FINGER_C2H2_2"/>
    <property type="match status" value="4"/>
</dbReference>
<evidence type="ECO:0000256" key="3">
    <source>
        <dbReference type="ARBA" id="ARBA00022737"/>
    </source>
</evidence>
<dbReference type="InterPro" id="IPR036236">
    <property type="entry name" value="Znf_C2H2_sf"/>
</dbReference>
<name>A0A8K0SVF8_9HYPO</name>
<feature type="domain" description="C2H2-type" evidence="11">
    <location>
        <begin position="269"/>
        <end position="298"/>
    </location>
</feature>
<dbReference type="OrthoDB" id="427030at2759"/>
<dbReference type="GO" id="GO:0000981">
    <property type="term" value="F:DNA-binding transcription factor activity, RNA polymerase II-specific"/>
    <property type="evidence" value="ECO:0007669"/>
    <property type="project" value="UniProtKB-ARBA"/>
</dbReference>
<keyword evidence="13" id="KW-1185">Reference proteome</keyword>
<organism evidence="12 13">
    <name type="scientific">Stachybotrys elegans</name>
    <dbReference type="NCBI Taxonomy" id="80388"/>
    <lineage>
        <taxon>Eukaryota</taxon>
        <taxon>Fungi</taxon>
        <taxon>Dikarya</taxon>
        <taxon>Ascomycota</taxon>
        <taxon>Pezizomycotina</taxon>
        <taxon>Sordariomycetes</taxon>
        <taxon>Hypocreomycetidae</taxon>
        <taxon>Hypocreales</taxon>
        <taxon>Stachybotryaceae</taxon>
        <taxon>Stachybotrys</taxon>
    </lineage>
</organism>
<dbReference type="EMBL" id="JAGPNK010000007">
    <property type="protein sequence ID" value="KAH7318543.1"/>
    <property type="molecule type" value="Genomic_DNA"/>
</dbReference>
<sequence>MALAAPSAAPQPWGRWSQHMPQEYGAVSPSDVVSYGSRATGPDTLPRPMLSSHYMMTSSYTPPSIPSVTSAPYQPAGHSFSYSQCDTQNPLLSAFKPEYHETWRDRRLGSEDDARSLRAHTERMASKYEPYKRSSSVRSEPIAITTQCQTGGSLLNTKTITSNETLDPAHQIQFDTGIDELMKVIQEPASHHETAYATPAPTPVSSSVSEGASPSVFSMASSPSTASSAPSERGSKKRHVCNGPNCNKAFTQKTHLDIHRRTHTGERPFECKQPGCGLRFSQRGNLRTHERRHTGERPFKCGVCEKSFPQKSNMRSHEETHKSLKPFECRIAGCKKTFSQLGNMKTHQNHFHAPELKELTKLFVKYAGTDDIPEEHRDLLQYFRVHYKNSNKGIKGRGKDRKVAPSKPKPVTKSSERTLNLPSLSSQCHQPSPQVYGSPHCDSPSQPRAGVLPSNGSYEVYGHHSPTPGMFYGHEHARHVTYSH</sequence>
<evidence type="ECO:0000256" key="9">
    <source>
        <dbReference type="PROSITE-ProRule" id="PRU00042"/>
    </source>
</evidence>
<dbReference type="SUPFAM" id="SSF57667">
    <property type="entry name" value="beta-beta-alpha zinc fingers"/>
    <property type="match status" value="2"/>
</dbReference>
<dbReference type="AlphaFoldDB" id="A0A8K0SVF8"/>
<accession>A0A8K0SVF8</accession>
<keyword evidence="5" id="KW-0862">Zinc</keyword>
<evidence type="ECO:0000313" key="12">
    <source>
        <dbReference type="EMBL" id="KAH7318543.1"/>
    </source>
</evidence>
<keyword evidence="8" id="KW-0539">Nucleus</keyword>
<feature type="region of interest" description="Disordered" evidence="10">
    <location>
        <begin position="391"/>
        <end position="452"/>
    </location>
</feature>
<feature type="region of interest" description="Disordered" evidence="10">
    <location>
        <begin position="195"/>
        <end position="244"/>
    </location>
</feature>
<keyword evidence="7" id="KW-0804">Transcription</keyword>
<dbReference type="InterPro" id="IPR013087">
    <property type="entry name" value="Znf_C2H2_type"/>
</dbReference>
<evidence type="ECO:0000256" key="10">
    <source>
        <dbReference type="SAM" id="MobiDB-lite"/>
    </source>
</evidence>
<keyword evidence="2" id="KW-0479">Metal-binding</keyword>
<feature type="compositionally biased region" description="Basic residues" evidence="10">
    <location>
        <begin position="391"/>
        <end position="400"/>
    </location>
</feature>
<dbReference type="PANTHER" id="PTHR23235:SF120">
    <property type="entry name" value="KRUPPEL-LIKE FACTOR 15"/>
    <property type="match status" value="1"/>
</dbReference>
<proteinExistence type="predicted"/>
<dbReference type="FunFam" id="3.30.160.60:FF:000072">
    <property type="entry name" value="zinc finger protein 143 isoform X1"/>
    <property type="match status" value="2"/>
</dbReference>
<feature type="region of interest" description="Disordered" evidence="10">
    <location>
        <begin position="27"/>
        <end position="47"/>
    </location>
</feature>
<comment type="subcellular location">
    <subcellularLocation>
        <location evidence="1">Nucleus</location>
    </subcellularLocation>
</comment>
<dbReference type="Gene3D" id="3.30.160.60">
    <property type="entry name" value="Classic Zinc Finger"/>
    <property type="match status" value="4"/>
</dbReference>
<evidence type="ECO:0000256" key="7">
    <source>
        <dbReference type="ARBA" id="ARBA00023163"/>
    </source>
</evidence>